<proteinExistence type="predicted"/>
<dbReference type="AlphaFoldDB" id="A0A9Q3KY05"/>
<comment type="caution">
    <text evidence="1">The sequence shown here is derived from an EMBL/GenBank/DDBJ whole genome shotgun (WGS) entry which is preliminary data.</text>
</comment>
<protein>
    <submittedName>
        <fullName evidence="1">Uncharacterized protein</fullName>
    </submittedName>
</protein>
<dbReference type="Proteomes" id="UP000765509">
    <property type="component" value="Unassembled WGS sequence"/>
</dbReference>
<organism evidence="1 2">
    <name type="scientific">Austropuccinia psidii MF-1</name>
    <dbReference type="NCBI Taxonomy" id="1389203"/>
    <lineage>
        <taxon>Eukaryota</taxon>
        <taxon>Fungi</taxon>
        <taxon>Dikarya</taxon>
        <taxon>Basidiomycota</taxon>
        <taxon>Pucciniomycotina</taxon>
        <taxon>Pucciniomycetes</taxon>
        <taxon>Pucciniales</taxon>
        <taxon>Sphaerophragmiaceae</taxon>
        <taxon>Austropuccinia</taxon>
    </lineage>
</organism>
<name>A0A9Q3KY05_9BASI</name>
<evidence type="ECO:0000313" key="2">
    <source>
        <dbReference type="Proteomes" id="UP000765509"/>
    </source>
</evidence>
<gene>
    <name evidence="1" type="ORF">O181_129358</name>
</gene>
<keyword evidence="2" id="KW-1185">Reference proteome</keyword>
<evidence type="ECO:0000313" key="1">
    <source>
        <dbReference type="EMBL" id="MBW0589643.1"/>
    </source>
</evidence>
<reference evidence="1" key="1">
    <citation type="submission" date="2021-03" db="EMBL/GenBank/DDBJ databases">
        <title>Draft genome sequence of rust myrtle Austropuccinia psidii MF-1, a brazilian biotype.</title>
        <authorList>
            <person name="Quecine M.C."/>
            <person name="Pachon D.M.R."/>
            <person name="Bonatelli M.L."/>
            <person name="Correr F.H."/>
            <person name="Franceschini L.M."/>
            <person name="Leite T.F."/>
            <person name="Margarido G.R.A."/>
            <person name="Almeida C.A."/>
            <person name="Ferrarezi J.A."/>
            <person name="Labate C.A."/>
        </authorList>
    </citation>
    <scope>NUCLEOTIDE SEQUENCE</scope>
    <source>
        <strain evidence="1">MF-1</strain>
    </source>
</reference>
<sequence length="112" mass="13158">MYGIDLHNKKDRYFTIGEDKNQKFAFLAFKRQIAVNNVSPVNLQLEKFKSEQFKEAEISLQLTDKQENEISPLLYDHRGAFASDKVSQGLFEMKRAWHSLNWDSLMEGSKIW</sequence>
<accession>A0A9Q3KY05</accession>
<dbReference type="EMBL" id="AVOT02135062">
    <property type="protein sequence ID" value="MBW0589643.1"/>
    <property type="molecule type" value="Genomic_DNA"/>
</dbReference>